<comment type="subcellular location">
    <subcellularLocation>
        <location evidence="1">Cell membrane</location>
        <topology evidence="1">Multi-pass membrane protein</topology>
    </subcellularLocation>
</comment>
<reference evidence="15 16" key="1">
    <citation type="journal article" date="2003" name="Int. J. Syst. Evol. Microbiol.">
        <title>Bacillus nealsonii sp. nov., isolated from a spacecraft-assembly facility, whose spores are gamma-radiation resistant.</title>
        <authorList>
            <person name="Venkateswaran K."/>
            <person name="Kempf M."/>
            <person name="Chen F."/>
            <person name="Satomi M."/>
            <person name="Nicholson W."/>
            <person name="Kern R."/>
        </authorList>
    </citation>
    <scope>NUCLEOTIDE SEQUENCE [LARGE SCALE GENOMIC DNA]</scope>
    <source>
        <strain evidence="15 16">FO-92</strain>
    </source>
</reference>
<keyword evidence="8 10" id="KW-0807">Transducer</keyword>
<comment type="similarity">
    <text evidence="9">Belongs to the methyl-accepting chemotaxis (MCP) protein family.</text>
</comment>
<dbReference type="Pfam" id="PF00672">
    <property type="entry name" value="HAMP"/>
    <property type="match status" value="1"/>
</dbReference>
<keyword evidence="11" id="KW-0175">Coiled coil</keyword>
<dbReference type="SUPFAM" id="SSF103190">
    <property type="entry name" value="Sensory domain-like"/>
    <property type="match status" value="1"/>
</dbReference>
<dbReference type="GO" id="GO:0006935">
    <property type="term" value="P:chemotaxis"/>
    <property type="evidence" value="ECO:0007669"/>
    <property type="project" value="UniProtKB-KW"/>
</dbReference>
<evidence type="ECO:0000259" key="13">
    <source>
        <dbReference type="PROSITE" id="PS50111"/>
    </source>
</evidence>
<dbReference type="PROSITE" id="PS50111">
    <property type="entry name" value="CHEMOTAXIS_TRANSDUC_2"/>
    <property type="match status" value="1"/>
</dbReference>
<evidence type="ECO:0000313" key="15">
    <source>
        <dbReference type="EMBL" id="PKG25036.1"/>
    </source>
</evidence>
<dbReference type="GO" id="GO:0007165">
    <property type="term" value="P:signal transduction"/>
    <property type="evidence" value="ECO:0007669"/>
    <property type="project" value="UniProtKB-KW"/>
</dbReference>
<evidence type="ECO:0000256" key="6">
    <source>
        <dbReference type="ARBA" id="ARBA00022989"/>
    </source>
</evidence>
<dbReference type="PROSITE" id="PS50885">
    <property type="entry name" value="HAMP"/>
    <property type="match status" value="1"/>
</dbReference>
<evidence type="ECO:0000256" key="12">
    <source>
        <dbReference type="SAM" id="Phobius"/>
    </source>
</evidence>
<dbReference type="SMART" id="SM00283">
    <property type="entry name" value="MA"/>
    <property type="match status" value="1"/>
</dbReference>
<dbReference type="OrthoDB" id="9760371at2"/>
<organism evidence="15 16">
    <name type="scientific">Niallia nealsonii</name>
    <dbReference type="NCBI Taxonomy" id="115979"/>
    <lineage>
        <taxon>Bacteria</taxon>
        <taxon>Bacillati</taxon>
        <taxon>Bacillota</taxon>
        <taxon>Bacilli</taxon>
        <taxon>Bacillales</taxon>
        <taxon>Bacillaceae</taxon>
        <taxon>Niallia</taxon>
    </lineage>
</organism>
<dbReference type="InterPro" id="IPR033479">
    <property type="entry name" value="dCache_1"/>
</dbReference>
<dbReference type="Proteomes" id="UP000233375">
    <property type="component" value="Unassembled WGS sequence"/>
</dbReference>
<dbReference type="RefSeq" id="WP_101175750.1">
    <property type="nucleotide sequence ID" value="NZ_PISE01000008.1"/>
</dbReference>
<keyword evidence="7 12" id="KW-0472">Membrane</keyword>
<feature type="transmembrane region" description="Helical" evidence="12">
    <location>
        <begin position="278"/>
        <end position="301"/>
    </location>
</feature>
<dbReference type="InterPro" id="IPR003660">
    <property type="entry name" value="HAMP_dom"/>
</dbReference>
<dbReference type="AlphaFoldDB" id="A0A2N0Z696"/>
<evidence type="ECO:0000256" key="10">
    <source>
        <dbReference type="PROSITE-ProRule" id="PRU00284"/>
    </source>
</evidence>
<dbReference type="InterPro" id="IPR029151">
    <property type="entry name" value="Sensor-like_sf"/>
</dbReference>
<dbReference type="CDD" id="cd06225">
    <property type="entry name" value="HAMP"/>
    <property type="match status" value="1"/>
</dbReference>
<evidence type="ECO:0000259" key="14">
    <source>
        <dbReference type="PROSITE" id="PS50885"/>
    </source>
</evidence>
<protein>
    <submittedName>
        <fullName evidence="15">Chemotaxis protein</fullName>
    </submittedName>
</protein>
<keyword evidence="6 12" id="KW-1133">Transmembrane helix</keyword>
<dbReference type="SUPFAM" id="SSF58104">
    <property type="entry name" value="Methyl-accepting chemotaxis protein (MCP) signaling domain"/>
    <property type="match status" value="1"/>
</dbReference>
<keyword evidence="5 12" id="KW-0812">Transmembrane</keyword>
<dbReference type="Pfam" id="PF00015">
    <property type="entry name" value="MCPsignal"/>
    <property type="match status" value="1"/>
</dbReference>
<proteinExistence type="inferred from homology"/>
<dbReference type="Gene3D" id="6.10.340.10">
    <property type="match status" value="1"/>
</dbReference>
<evidence type="ECO:0000256" key="9">
    <source>
        <dbReference type="ARBA" id="ARBA00029447"/>
    </source>
</evidence>
<dbReference type="PANTHER" id="PTHR32089">
    <property type="entry name" value="METHYL-ACCEPTING CHEMOTAXIS PROTEIN MCPB"/>
    <property type="match status" value="1"/>
</dbReference>
<name>A0A2N0Z696_9BACI</name>
<feature type="domain" description="HAMP" evidence="14">
    <location>
        <begin position="302"/>
        <end position="354"/>
    </location>
</feature>
<keyword evidence="16" id="KW-1185">Reference proteome</keyword>
<evidence type="ECO:0000256" key="4">
    <source>
        <dbReference type="ARBA" id="ARBA00022500"/>
    </source>
</evidence>
<dbReference type="CDD" id="cd12912">
    <property type="entry name" value="PDC2_MCP_like"/>
    <property type="match status" value="1"/>
</dbReference>
<dbReference type="SMART" id="SM00304">
    <property type="entry name" value="HAMP"/>
    <property type="match status" value="1"/>
</dbReference>
<evidence type="ECO:0000256" key="8">
    <source>
        <dbReference type="ARBA" id="ARBA00023224"/>
    </source>
</evidence>
<dbReference type="GO" id="GO:0005886">
    <property type="term" value="C:plasma membrane"/>
    <property type="evidence" value="ECO:0007669"/>
    <property type="project" value="UniProtKB-SubCell"/>
</dbReference>
<evidence type="ECO:0000256" key="2">
    <source>
        <dbReference type="ARBA" id="ARBA00022475"/>
    </source>
</evidence>
<evidence type="ECO:0000256" key="7">
    <source>
        <dbReference type="ARBA" id="ARBA00023136"/>
    </source>
</evidence>
<dbReference type="EMBL" id="PISE01000008">
    <property type="protein sequence ID" value="PKG25036.1"/>
    <property type="molecule type" value="Genomic_DNA"/>
</dbReference>
<dbReference type="CDD" id="cd18773">
    <property type="entry name" value="PDC1_HK_sensor"/>
    <property type="match status" value="1"/>
</dbReference>
<sequence length="659" mass="72815">MKKYIKRPNINMKKKLIFSFVFILIIPSLVLGVFSYLKAEKEMNSQFMKTAKENVQILDTIIKDTLEPRVYETVVFAKIVKYNPKNEESILAIKKTFADYMQFNSEIINVFFGANDGTLIQYPQYTLEKGFNLKKQTWYKEAVHEKGMPIITKPYISALTGNPVVAIAMQTDNNAGVVGMEVSIAGLSNLTSDVNIGKKGYAVILDESKYYIVHPKNKIGTQEKASYLPTVYQKDAGNLQYEENGKMMFMEFKTNHLTGWKIASVVDRAEIEGMTTPILTQTIFIIACSLFVGGLLVYFIIQSIMKPLNLLKKTALQVSSGDLTEKIEVMRRDEVGEVAKAFRDMSEFLHTIIKEVNVKSGHIAAASEQFMESSGQTATTSDYVATTLQEVVSRTEMQNENLSKNAEALDQVATDIKQVATNAMMAVELTTLTAKQAKEGEESLKETVDQMNEMHQSVVASNKQIQSLQEQSKEIHNIIDVMSDIAKQTKLLALNAGIEAARAGETGKGFAVVATEVGKLAKLSEESAKEITKIIARILQDTESAAKGMKLVTENVEAGIQTSNKTTQTFTTIIQNVQTVYPQIEEVALLSDQISNGVQGVSATANKLLVIADENAAYSEEIASTTEQQLATIQEISAGAISLSQLAEELHTSIEKFKI</sequence>
<evidence type="ECO:0000256" key="11">
    <source>
        <dbReference type="SAM" id="Coils"/>
    </source>
</evidence>
<keyword evidence="4" id="KW-0145">Chemotaxis</keyword>
<accession>A0A2N0Z696</accession>
<evidence type="ECO:0000256" key="1">
    <source>
        <dbReference type="ARBA" id="ARBA00004651"/>
    </source>
</evidence>
<dbReference type="Pfam" id="PF02743">
    <property type="entry name" value="dCache_1"/>
    <property type="match status" value="1"/>
</dbReference>
<keyword evidence="3" id="KW-0488">Methylation</keyword>
<dbReference type="Gene3D" id="1.10.287.950">
    <property type="entry name" value="Methyl-accepting chemotaxis protein"/>
    <property type="match status" value="1"/>
</dbReference>
<gene>
    <name evidence="15" type="ORF">CWS01_03965</name>
</gene>
<dbReference type="Gene3D" id="3.30.450.20">
    <property type="entry name" value="PAS domain"/>
    <property type="match status" value="2"/>
</dbReference>
<dbReference type="CDD" id="cd11386">
    <property type="entry name" value="MCP_signal"/>
    <property type="match status" value="1"/>
</dbReference>
<evidence type="ECO:0000256" key="5">
    <source>
        <dbReference type="ARBA" id="ARBA00022692"/>
    </source>
</evidence>
<dbReference type="InterPro" id="IPR004089">
    <property type="entry name" value="MCPsignal_dom"/>
</dbReference>
<feature type="domain" description="Methyl-accepting transducer" evidence="13">
    <location>
        <begin position="373"/>
        <end position="609"/>
    </location>
</feature>
<evidence type="ECO:0000256" key="3">
    <source>
        <dbReference type="ARBA" id="ARBA00022481"/>
    </source>
</evidence>
<keyword evidence="2" id="KW-1003">Cell membrane</keyword>
<evidence type="ECO:0000313" key="16">
    <source>
        <dbReference type="Proteomes" id="UP000233375"/>
    </source>
</evidence>
<feature type="coiled-coil region" evidence="11">
    <location>
        <begin position="385"/>
        <end position="471"/>
    </location>
</feature>
<dbReference type="PANTHER" id="PTHR32089:SF114">
    <property type="entry name" value="METHYL-ACCEPTING CHEMOTAXIS PROTEIN MCPB"/>
    <property type="match status" value="1"/>
</dbReference>
<comment type="caution">
    <text evidence="15">The sequence shown here is derived from an EMBL/GenBank/DDBJ whole genome shotgun (WGS) entry which is preliminary data.</text>
</comment>